<feature type="compositionally biased region" description="Pro residues" evidence="1">
    <location>
        <begin position="1"/>
        <end position="14"/>
    </location>
</feature>
<feature type="region of interest" description="Disordered" evidence="1">
    <location>
        <begin position="1"/>
        <end position="62"/>
    </location>
</feature>
<evidence type="ECO:0000256" key="1">
    <source>
        <dbReference type="SAM" id="MobiDB-lite"/>
    </source>
</evidence>
<protein>
    <submittedName>
        <fullName evidence="2">Unannotated protein</fullName>
    </submittedName>
</protein>
<evidence type="ECO:0000313" key="2">
    <source>
        <dbReference type="EMBL" id="CAB4941666.1"/>
    </source>
</evidence>
<name>A0A6J7JEP0_9ZZZZ</name>
<proteinExistence type="predicted"/>
<dbReference type="EMBL" id="CAFBMK010000251">
    <property type="protein sequence ID" value="CAB4941666.1"/>
    <property type="molecule type" value="Genomic_DNA"/>
</dbReference>
<accession>A0A6J7JEP0</accession>
<dbReference type="AlphaFoldDB" id="A0A6J7JEP0"/>
<gene>
    <name evidence="2" type="ORF">UFOPK3564_02995</name>
</gene>
<sequence>MTPPAMPAAPPPVPTASTGAADGPLPARPRRAAGTAVRGALRPRRPRPSAVRGPAAGTEVVR</sequence>
<organism evidence="2">
    <name type="scientific">freshwater metagenome</name>
    <dbReference type="NCBI Taxonomy" id="449393"/>
    <lineage>
        <taxon>unclassified sequences</taxon>
        <taxon>metagenomes</taxon>
        <taxon>ecological metagenomes</taxon>
    </lineage>
</organism>
<reference evidence="2" key="1">
    <citation type="submission" date="2020-05" db="EMBL/GenBank/DDBJ databases">
        <authorList>
            <person name="Chiriac C."/>
            <person name="Salcher M."/>
            <person name="Ghai R."/>
            <person name="Kavagutti S V."/>
        </authorList>
    </citation>
    <scope>NUCLEOTIDE SEQUENCE</scope>
</reference>